<feature type="domain" description="Ubiquitin-like" evidence="2">
    <location>
        <begin position="1"/>
        <end position="69"/>
    </location>
</feature>
<dbReference type="SMART" id="SM00213">
    <property type="entry name" value="UBQ"/>
    <property type="match status" value="1"/>
</dbReference>
<dbReference type="SUPFAM" id="SSF46934">
    <property type="entry name" value="UBA-like"/>
    <property type="match status" value="1"/>
</dbReference>
<organism evidence="3 4">
    <name type="scientific">Tritrichomonas musculus</name>
    <dbReference type="NCBI Taxonomy" id="1915356"/>
    <lineage>
        <taxon>Eukaryota</taxon>
        <taxon>Metamonada</taxon>
        <taxon>Parabasalia</taxon>
        <taxon>Tritrichomonadida</taxon>
        <taxon>Tritrichomonadidae</taxon>
        <taxon>Tritrichomonas</taxon>
    </lineage>
</organism>
<dbReference type="EMBL" id="JAPFFF010000018">
    <property type="protein sequence ID" value="KAK8860406.1"/>
    <property type="molecule type" value="Genomic_DNA"/>
</dbReference>
<evidence type="ECO:0008006" key="5">
    <source>
        <dbReference type="Google" id="ProtNLM"/>
    </source>
</evidence>
<evidence type="ECO:0000313" key="4">
    <source>
        <dbReference type="Proteomes" id="UP001470230"/>
    </source>
</evidence>
<dbReference type="InterPro" id="IPR029071">
    <property type="entry name" value="Ubiquitin-like_domsf"/>
</dbReference>
<dbReference type="SMART" id="SM00165">
    <property type="entry name" value="UBA"/>
    <property type="match status" value="1"/>
</dbReference>
<gene>
    <name evidence="3" type="ORF">M9Y10_012071</name>
</gene>
<dbReference type="PROSITE" id="PS50053">
    <property type="entry name" value="UBIQUITIN_2"/>
    <property type="match status" value="1"/>
</dbReference>
<dbReference type="Gene3D" id="1.10.8.10">
    <property type="entry name" value="DNA helicase RuvA subunit, C-terminal domain"/>
    <property type="match status" value="1"/>
</dbReference>
<proteinExistence type="predicted"/>
<dbReference type="Gene3D" id="3.10.20.90">
    <property type="entry name" value="Phosphatidylinositol 3-kinase Catalytic Subunit, Chain A, domain 1"/>
    <property type="match status" value="1"/>
</dbReference>
<comment type="caution">
    <text evidence="3">The sequence shown here is derived from an EMBL/GenBank/DDBJ whole genome shotgun (WGS) entry which is preliminary data.</text>
</comment>
<dbReference type="InterPro" id="IPR009060">
    <property type="entry name" value="UBA-like_sf"/>
</dbReference>
<protein>
    <recommendedName>
        <fullName evidence="5">UBA domain-containing protein</fullName>
    </recommendedName>
</protein>
<keyword evidence="4" id="KW-1185">Reference proteome</keyword>
<reference evidence="3 4" key="1">
    <citation type="submission" date="2024-04" db="EMBL/GenBank/DDBJ databases">
        <title>Tritrichomonas musculus Genome.</title>
        <authorList>
            <person name="Alves-Ferreira E."/>
            <person name="Grigg M."/>
            <person name="Lorenzi H."/>
            <person name="Galac M."/>
        </authorList>
    </citation>
    <scope>NUCLEOTIDE SEQUENCE [LARGE SCALE GENOMIC DNA]</scope>
    <source>
        <strain evidence="3 4">EAF2021</strain>
    </source>
</reference>
<feature type="domain" description="UBA" evidence="1">
    <location>
        <begin position="103"/>
        <end position="142"/>
    </location>
</feature>
<evidence type="ECO:0000313" key="3">
    <source>
        <dbReference type="EMBL" id="KAK8860406.1"/>
    </source>
</evidence>
<name>A0ABR2IBQ5_9EUKA</name>
<dbReference type="InterPro" id="IPR015940">
    <property type="entry name" value="UBA"/>
</dbReference>
<dbReference type="PROSITE" id="PS50030">
    <property type="entry name" value="UBA"/>
    <property type="match status" value="1"/>
</dbReference>
<dbReference type="Pfam" id="PF00240">
    <property type="entry name" value="ubiquitin"/>
    <property type="match status" value="1"/>
</dbReference>
<dbReference type="SUPFAM" id="SSF54236">
    <property type="entry name" value="Ubiquitin-like"/>
    <property type="match status" value="1"/>
</dbReference>
<dbReference type="Proteomes" id="UP001470230">
    <property type="component" value="Unassembled WGS sequence"/>
</dbReference>
<sequence>MKLKFITITCKCFDIDVDPQLTIAQIKEKIARENQLISKNLEFFLNSIRLQNDSKVQDLNIISDSLIMLHNTNQYVDRQITGSLFTPSKNVKQSFRKPEDPPDFDSQVLMLMELGFDPERCAQAIRDSNYDINVAGELLTNH</sequence>
<dbReference type="InterPro" id="IPR000626">
    <property type="entry name" value="Ubiquitin-like_dom"/>
</dbReference>
<accession>A0ABR2IBQ5</accession>
<dbReference type="CDD" id="cd17039">
    <property type="entry name" value="Ubl_ubiquitin_like"/>
    <property type="match status" value="1"/>
</dbReference>
<evidence type="ECO:0000259" key="2">
    <source>
        <dbReference type="PROSITE" id="PS50053"/>
    </source>
</evidence>
<evidence type="ECO:0000259" key="1">
    <source>
        <dbReference type="PROSITE" id="PS50030"/>
    </source>
</evidence>